<dbReference type="PANTHER" id="PTHR36091">
    <property type="entry name" value="ALTERED INHERITANCE OF MITOCHONDRIA PROTEIN 9, MITOCHONDRIAL"/>
    <property type="match status" value="1"/>
</dbReference>
<feature type="compositionally biased region" description="Acidic residues" evidence="1">
    <location>
        <begin position="840"/>
        <end position="849"/>
    </location>
</feature>
<dbReference type="GO" id="GO:0005739">
    <property type="term" value="C:mitochondrion"/>
    <property type="evidence" value="ECO:0007669"/>
    <property type="project" value="TreeGrafter"/>
</dbReference>
<evidence type="ECO:0000256" key="1">
    <source>
        <dbReference type="SAM" id="MobiDB-lite"/>
    </source>
</evidence>
<keyword evidence="4" id="KW-1185">Reference proteome</keyword>
<dbReference type="Pfam" id="PF01636">
    <property type="entry name" value="APH"/>
    <property type="match status" value="1"/>
</dbReference>
<dbReference type="OrthoDB" id="10003767at2759"/>
<gene>
    <name evidence="3" type="ORF">G7Y89_g7677</name>
</gene>
<feature type="compositionally biased region" description="Gly residues" evidence="1">
    <location>
        <begin position="248"/>
        <end position="262"/>
    </location>
</feature>
<dbReference type="InterPro" id="IPR051035">
    <property type="entry name" value="Mito_inheritance_9"/>
</dbReference>
<comment type="caution">
    <text evidence="3">The sequence shown here is derived from an EMBL/GenBank/DDBJ whole genome shotgun (WGS) entry which is preliminary data.</text>
</comment>
<dbReference type="InterPro" id="IPR002575">
    <property type="entry name" value="Aminoglycoside_PTrfase"/>
</dbReference>
<evidence type="ECO:0000313" key="3">
    <source>
        <dbReference type="EMBL" id="KAF4630463.1"/>
    </source>
</evidence>
<proteinExistence type="predicted"/>
<dbReference type="EMBL" id="JAAMPI010000547">
    <property type="protein sequence ID" value="KAF4630463.1"/>
    <property type="molecule type" value="Genomic_DNA"/>
</dbReference>
<name>A0A8H4W1B5_9HELO</name>
<organism evidence="3 4">
    <name type="scientific">Cudoniella acicularis</name>
    <dbReference type="NCBI Taxonomy" id="354080"/>
    <lineage>
        <taxon>Eukaryota</taxon>
        <taxon>Fungi</taxon>
        <taxon>Dikarya</taxon>
        <taxon>Ascomycota</taxon>
        <taxon>Pezizomycotina</taxon>
        <taxon>Leotiomycetes</taxon>
        <taxon>Helotiales</taxon>
        <taxon>Tricladiaceae</taxon>
        <taxon>Cudoniella</taxon>
    </lineage>
</organism>
<feature type="region of interest" description="Disordered" evidence="1">
    <location>
        <begin position="838"/>
        <end position="863"/>
    </location>
</feature>
<dbReference type="AlphaFoldDB" id="A0A8H4W1B5"/>
<dbReference type="Proteomes" id="UP000566819">
    <property type="component" value="Unassembled WGS sequence"/>
</dbReference>
<accession>A0A8H4W1B5</accession>
<dbReference type="SUPFAM" id="SSF56112">
    <property type="entry name" value="Protein kinase-like (PK-like)"/>
    <property type="match status" value="1"/>
</dbReference>
<dbReference type="InterPro" id="IPR000719">
    <property type="entry name" value="Prot_kinase_dom"/>
</dbReference>
<dbReference type="GO" id="GO:0004672">
    <property type="term" value="F:protein kinase activity"/>
    <property type="evidence" value="ECO:0007669"/>
    <property type="project" value="InterPro"/>
</dbReference>
<evidence type="ECO:0000313" key="4">
    <source>
        <dbReference type="Proteomes" id="UP000566819"/>
    </source>
</evidence>
<dbReference type="InterPro" id="IPR011009">
    <property type="entry name" value="Kinase-like_dom_sf"/>
</dbReference>
<reference evidence="3 4" key="1">
    <citation type="submission" date="2020-03" db="EMBL/GenBank/DDBJ databases">
        <title>Draft Genome Sequence of Cudoniella acicularis.</title>
        <authorList>
            <person name="Buettner E."/>
            <person name="Kellner H."/>
        </authorList>
    </citation>
    <scope>NUCLEOTIDE SEQUENCE [LARGE SCALE GENOMIC DNA]</scope>
    <source>
        <strain evidence="3 4">DSM 108380</strain>
    </source>
</reference>
<feature type="compositionally biased region" description="Basic and acidic residues" evidence="1">
    <location>
        <begin position="850"/>
        <end position="863"/>
    </location>
</feature>
<dbReference type="PROSITE" id="PS50011">
    <property type="entry name" value="PROTEIN_KINASE_DOM"/>
    <property type="match status" value="1"/>
</dbReference>
<dbReference type="PANTHER" id="PTHR36091:SF2">
    <property type="entry name" value="AMINOGLYCOSIDE PHOSPHOTRANSFERASE DOMAIN-CONTAINING PROTEIN"/>
    <property type="match status" value="1"/>
</dbReference>
<feature type="region of interest" description="Disordered" evidence="1">
    <location>
        <begin position="238"/>
        <end position="267"/>
    </location>
</feature>
<protein>
    <recommendedName>
        <fullName evidence="2">Protein kinase domain-containing protein</fullName>
    </recommendedName>
</protein>
<dbReference type="GO" id="GO:0005524">
    <property type="term" value="F:ATP binding"/>
    <property type="evidence" value="ECO:0007669"/>
    <property type="project" value="InterPro"/>
</dbReference>
<dbReference type="Gene3D" id="3.90.1200.10">
    <property type="match status" value="1"/>
</dbReference>
<feature type="domain" description="Protein kinase" evidence="2">
    <location>
        <begin position="382"/>
        <end position="811"/>
    </location>
</feature>
<sequence length="863" mass="99547">MSNSTSTSSQEKIAYFHHHGPWPTPETEHVPALRFLANYVKRIDSAEYDCSYLPYYHPRAVFHDATGVDYVSGQAIWDWIKGLFAPFEKIYMESRDFNVITHEDGTHTIFGEWMSHFWIKGTGEKNETICRDCYARSEEVNQRFCGPGQTAYPKKPKDLENLGIRLDYDGEVEYSGTLYNKFQIQPNAGKVDSTVREWREKNCGTHAVMGVMYVKKGGSSEDVIEGWDNFAKDFQSSNSGGSPSFTGRAGGSGTGTGAGAEAGGSSSSEWVWWDGESVWYRQINGVDEWYAPESDADSDWIYSNRQRKYFIKYANGAVVWHMERRQEGTAKLNDATNSFFNYTSGRWLYNEHLRLSERQLYFNINELCQVISKSAGLPRTDIILVTKIAEGGSYRIFEATFRNGLKVIARLPYPCTIPRKYGVASEVATMEFLRIHGIPTPKILDWSSSASNKLGCEYIIMERVSGRELSDTWHTMTFKERMAAVKKIVDMERLLFNIQFPASGSLFFKNSLDPDIETVDIPETSNLKNTSRFCIGPSTEYLWWYQRRNELATNRGPWKSSEEVLKAVGDREILWLRRFGEKRYPREPFYREFYGRQKVDPQVQIQYLLDYLKVVPHLVPKAEQLNVPTIRHPDLSPSNILISDSGDITGIIDWQYTTILPIFLQAKIPKHFQNYGDDDSENFQRPKLAEDFITMTSSEKEVEMELYRRRQVHYFYLGYTSDLNKAHFHAMGKHNLVLRNQLYDIAGRPWEGDNTSLQAQLIKTMAQWSEITSPEDNPPVRYSPAEIEECLNRDTKQKSVDEQMQQVRDFIGINIDGLVLNEEFESAKERAKVIKSELAEGADTEEEREFEEHWPFQDHEEID</sequence>
<evidence type="ECO:0000259" key="2">
    <source>
        <dbReference type="PROSITE" id="PS50011"/>
    </source>
</evidence>